<dbReference type="SMART" id="SM00228">
    <property type="entry name" value="PDZ"/>
    <property type="match status" value="3"/>
</dbReference>
<dbReference type="PROSITE" id="PS51022">
    <property type="entry name" value="L27"/>
    <property type="match status" value="1"/>
</dbReference>
<dbReference type="InterPro" id="IPR019590">
    <property type="entry name" value="DLG1_PEST_dom"/>
</dbReference>
<dbReference type="RefSeq" id="XP_047017075.1">
    <property type="nucleotide sequence ID" value="XM_047161119.2"/>
</dbReference>
<dbReference type="SUPFAM" id="SSF50044">
    <property type="entry name" value="SH3-domain"/>
    <property type="match status" value="1"/>
</dbReference>
<dbReference type="Pfam" id="PF10608">
    <property type="entry name" value="MAGUK_N_PEST"/>
    <property type="match status" value="1"/>
</dbReference>
<evidence type="ECO:0000256" key="3">
    <source>
        <dbReference type="ARBA" id="ARBA00022443"/>
    </source>
</evidence>
<sequence length="977" mass="108894">MPLRKRDTARALGLLEDYCSKLKKPEEQQLKAAVLRVMGIFRSSLFQALIDIQEFYEVTLLNSQKSCEQKLEEVKHMAEQCESSSASPGFPNTHPRPACVQPEVIEKSHAEEPVADSNASAENRPAAVQGSQQQTHTPACLNPSPNPALMNSPWYHYQDDESPPEHSYPRLTGEVRAPELVHVSERNLSEIENVHGYVSHSHISPLKASPAPIIVNTDTLESVPYVNGTEIEYEFEEITLERGNSGLGFSIAGGTDNPHIGDDPGIFITKIIPGGAAAEDGRLRVNDCILRVNEVDVSEVSHSRAVEALKVAGSIVRLYVRRRRPMLETIVEIKLIKGPKARGNYPVSTELYQGLGFSIAGGVGNQHIPGDNSIYVTKIIDGGAAQKDGRLQVGDRLLMVNNYTLEEVTHEEAVAILKNTSDVVYLKVGKPTSVYLSDPYGPPDITHSFSPAMDNHISGNNGTLEYKSSLPPISPGRYSPLPRHLLGEEDINRLDGFSFLREPRKIVLHKGSTGLGFNIVGGEDGEGIFVSFILAGGPADLSGELRRGDQILSVNGIDLRGATHEQAAAALKGAGQTVAIVAQYRPEELALCSPRRAAPPATEYGRFEAKIHDLREQMMNHSMSSGSGSLRTNQKRSLYVRALFDYDRLKDSGLPSQGLSFRYGDILHVINASDDEWWQARRVTPDGDSEEMGVIPSKRRVERKERARLKTVKFNAKPGSIDSKGSFSEKRRKNSIFSRKFPFYKNKMLDEQDGSDSERSQEDVILSYEPVIRQEINYARPVIILGPMKDRINDDLISEFPDKFGSCVPPDNSSGQTDTTRAKREYEVDGRDYHFVTSREQMEKDIQEHKFIEAGQYNDNLYGTSVQSVRYVAERGKHCILDVSGNAIKRLQVAQLYPIAIFIKPKSIESLMEMNKRLTEEQAKKTYDRAMKLEQEFGEYFTALVQVDTLEDIYTQCKMVIEEQSGPYIWIPSKEKL</sequence>
<comment type="similarity">
    <text evidence="2">Belongs to the MAGUK family.</text>
</comment>
<dbReference type="InterPro" id="IPR036034">
    <property type="entry name" value="PDZ_sf"/>
</dbReference>
<dbReference type="GO" id="GO:0035255">
    <property type="term" value="F:ionotropic glutamate receptor binding"/>
    <property type="evidence" value="ECO:0007669"/>
    <property type="project" value="TreeGrafter"/>
</dbReference>
<evidence type="ECO:0000313" key="13">
    <source>
        <dbReference type="Proteomes" id="UP000221080"/>
    </source>
</evidence>
<dbReference type="CDD" id="cd06723">
    <property type="entry name" value="PDZ1_Dlg1-2-4-like"/>
    <property type="match status" value="1"/>
</dbReference>
<dbReference type="InterPro" id="IPR035759">
    <property type="entry name" value="DLG2_SH3"/>
</dbReference>
<dbReference type="CDD" id="cd06724">
    <property type="entry name" value="PDZ2_Dlg1-2-4-like"/>
    <property type="match status" value="1"/>
</dbReference>
<dbReference type="Gene3D" id="3.40.50.300">
    <property type="entry name" value="P-loop containing nucleotide triphosphate hydrolases"/>
    <property type="match status" value="1"/>
</dbReference>
<accession>A0A979FAD2</accession>
<dbReference type="Gene3D" id="2.30.42.10">
    <property type="match status" value="3"/>
</dbReference>
<dbReference type="InterPro" id="IPR001452">
    <property type="entry name" value="SH3_domain"/>
</dbReference>
<dbReference type="InterPro" id="IPR016313">
    <property type="entry name" value="DLG1-like"/>
</dbReference>
<dbReference type="GO" id="GO:0098609">
    <property type="term" value="P:cell-cell adhesion"/>
    <property type="evidence" value="ECO:0007669"/>
    <property type="project" value="TreeGrafter"/>
</dbReference>
<dbReference type="Pfam" id="PF10600">
    <property type="entry name" value="PDZ_assoc"/>
    <property type="match status" value="1"/>
</dbReference>
<dbReference type="FunFam" id="3.30.63.10:FF:000001">
    <property type="entry name" value="Disks large homolog 1 isoform 2"/>
    <property type="match status" value="1"/>
</dbReference>
<dbReference type="GO" id="GO:0097120">
    <property type="term" value="P:receptor localization to synapse"/>
    <property type="evidence" value="ECO:0007669"/>
    <property type="project" value="TreeGrafter"/>
</dbReference>
<dbReference type="InterPro" id="IPR036028">
    <property type="entry name" value="SH3-like_dom_sf"/>
</dbReference>
<dbReference type="InterPro" id="IPR050614">
    <property type="entry name" value="Synaptic_Scaffolding_LAP-MAGUK"/>
</dbReference>
<evidence type="ECO:0000313" key="14">
    <source>
        <dbReference type="RefSeq" id="XP_047017075.1"/>
    </source>
</evidence>
<dbReference type="Proteomes" id="UP000221080">
    <property type="component" value="Chromosome 16"/>
</dbReference>
<keyword evidence="6" id="KW-0472">Membrane</keyword>
<evidence type="ECO:0000256" key="8">
    <source>
        <dbReference type="SAM" id="MobiDB-lite"/>
    </source>
</evidence>
<feature type="domain" description="PDZ" evidence="11">
    <location>
        <begin position="237"/>
        <end position="324"/>
    </location>
</feature>
<dbReference type="CTD" id="1740"/>
<dbReference type="Pfam" id="PF00595">
    <property type="entry name" value="PDZ"/>
    <property type="match status" value="3"/>
</dbReference>
<dbReference type="GO" id="GO:0031594">
    <property type="term" value="C:neuromuscular junction"/>
    <property type="evidence" value="ECO:0007669"/>
    <property type="project" value="InterPro"/>
</dbReference>
<dbReference type="SUPFAM" id="SSF101288">
    <property type="entry name" value="L27 domain"/>
    <property type="match status" value="1"/>
</dbReference>
<gene>
    <name evidence="14" type="primary">dlg2</name>
</gene>
<dbReference type="GeneID" id="108276775"/>
<dbReference type="InterPro" id="IPR027417">
    <property type="entry name" value="P-loop_NTPase"/>
</dbReference>
<evidence type="ECO:0000256" key="2">
    <source>
        <dbReference type="ARBA" id="ARBA00007014"/>
    </source>
</evidence>
<dbReference type="PROSITE" id="PS50106">
    <property type="entry name" value="PDZ"/>
    <property type="match status" value="3"/>
</dbReference>
<evidence type="ECO:0000256" key="5">
    <source>
        <dbReference type="ARBA" id="ARBA00022737"/>
    </source>
</evidence>
<dbReference type="FunFam" id="2.30.42.10:FF:000002">
    <property type="entry name" value="Disks large homolog 4 isoform 2"/>
    <property type="match status" value="1"/>
</dbReference>
<feature type="region of interest" description="Disordered" evidence="8">
    <location>
        <begin position="110"/>
        <end position="145"/>
    </location>
</feature>
<dbReference type="Gene3D" id="3.30.63.10">
    <property type="entry name" value="Guanylate Kinase phosphate binding domain"/>
    <property type="match status" value="1"/>
</dbReference>
<feature type="domain" description="SH3" evidence="9">
    <location>
        <begin position="635"/>
        <end position="705"/>
    </location>
</feature>
<dbReference type="PIRSF" id="PIRSF001741">
    <property type="entry name" value="MAGUK_DLGH"/>
    <property type="match status" value="1"/>
</dbReference>
<keyword evidence="4" id="KW-1003">Cell membrane</keyword>
<dbReference type="GO" id="GO:0016323">
    <property type="term" value="C:basolateral plasma membrane"/>
    <property type="evidence" value="ECO:0007669"/>
    <property type="project" value="TreeGrafter"/>
</dbReference>
<reference evidence="14" key="2">
    <citation type="submission" date="2025-08" db="UniProtKB">
        <authorList>
            <consortium name="RefSeq"/>
        </authorList>
    </citation>
    <scope>IDENTIFICATION</scope>
    <source>
        <tissue evidence="14">Blood</tissue>
    </source>
</reference>
<feature type="domain" description="PDZ" evidence="11">
    <location>
        <begin position="332"/>
        <end position="432"/>
    </location>
</feature>
<keyword evidence="13" id="KW-1185">Reference proteome</keyword>
<evidence type="ECO:0000259" key="12">
    <source>
        <dbReference type="PROSITE" id="PS51022"/>
    </source>
</evidence>
<dbReference type="PROSITE" id="PS50002">
    <property type="entry name" value="SH3"/>
    <property type="match status" value="1"/>
</dbReference>
<evidence type="ECO:0000256" key="7">
    <source>
        <dbReference type="PROSITE-ProRule" id="PRU00192"/>
    </source>
</evidence>
<dbReference type="InterPro" id="IPR015143">
    <property type="entry name" value="L27_1"/>
</dbReference>
<evidence type="ECO:0000259" key="9">
    <source>
        <dbReference type="PROSITE" id="PS50002"/>
    </source>
</evidence>
<dbReference type="InterPro" id="IPR008145">
    <property type="entry name" value="GK/Ca_channel_bsu"/>
</dbReference>
<comment type="subcellular location">
    <subcellularLocation>
        <location evidence="1">Cell membrane</location>
        <topology evidence="1">Peripheral membrane protein</topology>
    </subcellularLocation>
</comment>
<keyword evidence="5" id="KW-0677">Repeat</keyword>
<feature type="domain" description="Guanylate kinase-like" evidence="10">
    <location>
        <begin position="779"/>
        <end position="962"/>
    </location>
</feature>
<evidence type="ECO:0000256" key="4">
    <source>
        <dbReference type="ARBA" id="ARBA00022475"/>
    </source>
</evidence>
<dbReference type="PANTHER" id="PTHR23119:SF6">
    <property type="entry name" value="DISKS LARGE HOMOLOG 2"/>
    <property type="match status" value="1"/>
</dbReference>
<evidence type="ECO:0000256" key="6">
    <source>
        <dbReference type="ARBA" id="ARBA00023136"/>
    </source>
</evidence>
<dbReference type="GO" id="GO:0007268">
    <property type="term" value="P:chemical synaptic transmission"/>
    <property type="evidence" value="ECO:0007669"/>
    <property type="project" value="InterPro"/>
</dbReference>
<dbReference type="GO" id="GO:0098839">
    <property type="term" value="C:postsynaptic density membrane"/>
    <property type="evidence" value="ECO:0007669"/>
    <property type="project" value="TreeGrafter"/>
</dbReference>
<feature type="region of interest" description="Disordered" evidence="8">
    <location>
        <begin position="151"/>
        <end position="170"/>
    </location>
</feature>
<dbReference type="Pfam" id="PF09058">
    <property type="entry name" value="L27_1"/>
    <property type="match status" value="1"/>
</dbReference>
<dbReference type="InterPro" id="IPR036892">
    <property type="entry name" value="L27_dom_sf"/>
</dbReference>
<feature type="domain" description="L27" evidence="12">
    <location>
        <begin position="4"/>
        <end position="64"/>
    </location>
</feature>
<dbReference type="FunFam" id="3.40.50.300:FF:001402">
    <property type="entry name" value="Discs, large homolog 3 (Drosophila)"/>
    <property type="match status" value="1"/>
</dbReference>
<dbReference type="InterPro" id="IPR020590">
    <property type="entry name" value="Guanylate_kinase_CS"/>
</dbReference>
<dbReference type="SMART" id="SM01277">
    <property type="entry name" value="MAGUK_N_PEST"/>
    <property type="match status" value="1"/>
</dbReference>
<dbReference type="InterPro" id="IPR008144">
    <property type="entry name" value="Guanylate_kin-like_dom"/>
</dbReference>
<dbReference type="SMART" id="SM00072">
    <property type="entry name" value="GuKc"/>
    <property type="match status" value="1"/>
</dbReference>
<dbReference type="Gene3D" id="2.30.30.40">
    <property type="entry name" value="SH3 Domains"/>
    <property type="match status" value="2"/>
</dbReference>
<dbReference type="GO" id="GO:0045197">
    <property type="term" value="P:establishment or maintenance of epithelial cell apical/basal polarity"/>
    <property type="evidence" value="ECO:0007669"/>
    <property type="project" value="TreeGrafter"/>
</dbReference>
<keyword evidence="3 7" id="KW-0728">SH3 domain</keyword>
<dbReference type="Pfam" id="PF00625">
    <property type="entry name" value="Guanylate_kin"/>
    <property type="match status" value="1"/>
</dbReference>
<dbReference type="FunFam" id="2.30.30.40:FF:000008">
    <property type="entry name" value="Disks large homolog 1 isoform 2"/>
    <property type="match status" value="1"/>
</dbReference>
<dbReference type="Gene3D" id="1.10.287.470">
    <property type="entry name" value="Helix hairpin bin"/>
    <property type="match status" value="1"/>
</dbReference>
<feature type="domain" description="PDZ" evidence="11">
    <location>
        <begin position="505"/>
        <end position="586"/>
    </location>
</feature>
<proteinExistence type="inferred from homology"/>
<dbReference type="GO" id="GO:0019901">
    <property type="term" value="F:protein kinase binding"/>
    <property type="evidence" value="ECO:0007669"/>
    <property type="project" value="TreeGrafter"/>
</dbReference>
<dbReference type="CDD" id="cd12032">
    <property type="entry name" value="SH3_DLG2"/>
    <property type="match status" value="1"/>
</dbReference>
<evidence type="ECO:0000259" key="11">
    <source>
        <dbReference type="PROSITE" id="PS50106"/>
    </source>
</evidence>
<dbReference type="PROSITE" id="PS50052">
    <property type="entry name" value="GUANYLATE_KINASE_2"/>
    <property type="match status" value="1"/>
</dbReference>
<dbReference type="GO" id="GO:0043113">
    <property type="term" value="P:receptor clustering"/>
    <property type="evidence" value="ECO:0007669"/>
    <property type="project" value="TreeGrafter"/>
</dbReference>
<evidence type="ECO:0000259" key="10">
    <source>
        <dbReference type="PROSITE" id="PS50052"/>
    </source>
</evidence>
<dbReference type="SMART" id="SM00326">
    <property type="entry name" value="SH3"/>
    <property type="match status" value="1"/>
</dbReference>
<evidence type="ECO:0000256" key="1">
    <source>
        <dbReference type="ARBA" id="ARBA00004202"/>
    </source>
</evidence>
<dbReference type="FunFam" id="2.30.42.10:FF:000091">
    <property type="entry name" value="disks large homolog 1 isoform X8"/>
    <property type="match status" value="1"/>
</dbReference>
<dbReference type="InterPro" id="IPR004172">
    <property type="entry name" value="L27_dom"/>
</dbReference>
<dbReference type="PANTHER" id="PTHR23119">
    <property type="entry name" value="DISCS LARGE"/>
    <property type="match status" value="1"/>
</dbReference>
<reference evidence="13" key="1">
    <citation type="journal article" date="2016" name="Nat. Commun.">
        <title>The channel catfish genome sequence provides insights into the evolution of scale formation in teleosts.</title>
        <authorList>
            <person name="Liu Z."/>
            <person name="Liu S."/>
            <person name="Yao J."/>
            <person name="Bao L."/>
            <person name="Zhang J."/>
            <person name="Li Y."/>
            <person name="Jiang C."/>
            <person name="Sun L."/>
            <person name="Wang R."/>
            <person name="Zhang Y."/>
            <person name="Zhou T."/>
            <person name="Zeng Q."/>
            <person name="Fu Q."/>
            <person name="Gao S."/>
            <person name="Li N."/>
            <person name="Koren S."/>
            <person name="Jiang Y."/>
            <person name="Zimin A."/>
            <person name="Xu P."/>
            <person name="Phillippy A.M."/>
            <person name="Geng X."/>
            <person name="Song L."/>
            <person name="Sun F."/>
            <person name="Li C."/>
            <person name="Wang X."/>
            <person name="Chen A."/>
            <person name="Jin Y."/>
            <person name="Yuan Z."/>
            <person name="Yang Y."/>
            <person name="Tan S."/>
            <person name="Peatman E."/>
            <person name="Lu J."/>
            <person name="Qin Z."/>
            <person name="Dunham R."/>
            <person name="Li Z."/>
            <person name="Sonstegard T."/>
            <person name="Feng J."/>
            <person name="Danzmann R.G."/>
            <person name="Schroeder S."/>
            <person name="Scheffler B."/>
            <person name="Duke M.V."/>
            <person name="Ballard L."/>
            <person name="Kucuktas H."/>
            <person name="Kaltenboeck L."/>
            <person name="Liu H."/>
            <person name="Armbruster J."/>
            <person name="Xie Y."/>
            <person name="Kirby M.L."/>
            <person name="Tian Y."/>
            <person name="Flanagan M.E."/>
            <person name="Mu W."/>
            <person name="Waldbieser G.C."/>
        </authorList>
    </citation>
    <scope>NUCLEOTIDE SEQUENCE [LARGE SCALE GENOMIC DNA]</scope>
    <source>
        <strain evidence="13">SDA103</strain>
    </source>
</reference>
<dbReference type="PROSITE" id="PS00856">
    <property type="entry name" value="GUANYLATE_KINASE_1"/>
    <property type="match status" value="1"/>
</dbReference>
<dbReference type="InterPro" id="IPR019583">
    <property type="entry name" value="DLG1-4_PDZ_assoc"/>
</dbReference>
<dbReference type="GO" id="GO:0043005">
    <property type="term" value="C:neuron projection"/>
    <property type="evidence" value="ECO:0007669"/>
    <property type="project" value="InterPro"/>
</dbReference>
<dbReference type="InterPro" id="IPR001478">
    <property type="entry name" value="PDZ"/>
</dbReference>
<dbReference type="SUPFAM" id="SSF52540">
    <property type="entry name" value="P-loop containing nucleoside triphosphate hydrolases"/>
    <property type="match status" value="1"/>
</dbReference>
<dbReference type="SMART" id="SM00569">
    <property type="entry name" value="L27"/>
    <property type="match status" value="1"/>
</dbReference>
<feature type="compositionally biased region" description="Basic and acidic residues" evidence="8">
    <location>
        <begin position="157"/>
        <end position="168"/>
    </location>
</feature>
<dbReference type="SUPFAM" id="SSF50156">
    <property type="entry name" value="PDZ domain-like"/>
    <property type="match status" value="3"/>
</dbReference>
<organism evidence="13 14">
    <name type="scientific">Ictalurus punctatus</name>
    <name type="common">Channel catfish</name>
    <name type="synonym">Silurus punctatus</name>
    <dbReference type="NCBI Taxonomy" id="7998"/>
    <lineage>
        <taxon>Eukaryota</taxon>
        <taxon>Metazoa</taxon>
        <taxon>Chordata</taxon>
        <taxon>Craniata</taxon>
        <taxon>Vertebrata</taxon>
        <taxon>Euteleostomi</taxon>
        <taxon>Actinopterygii</taxon>
        <taxon>Neopterygii</taxon>
        <taxon>Teleostei</taxon>
        <taxon>Ostariophysi</taxon>
        <taxon>Siluriformes</taxon>
        <taxon>Ictaluridae</taxon>
        <taxon>Ictalurus</taxon>
    </lineage>
</organism>
<protein>
    <submittedName>
        <fullName evidence="14">Disks large homolog 2 isoform X16</fullName>
    </submittedName>
</protein>
<dbReference type="CDD" id="cd06795">
    <property type="entry name" value="PDZ3_Dlg1-2-4-like"/>
    <property type="match status" value="1"/>
</dbReference>
<name>A0A979FAD2_ICTPU</name>
<dbReference type="FunFam" id="2.30.30.40:FF:000027">
    <property type="entry name" value="Disks large homolog 3 isoform 1"/>
    <property type="match status" value="1"/>
</dbReference>
<dbReference type="AlphaFoldDB" id="A0A979FAD2"/>
<dbReference type="Pfam" id="PF00018">
    <property type="entry name" value="SH3_1"/>
    <property type="match status" value="1"/>
</dbReference>
<dbReference type="GO" id="GO:0099072">
    <property type="term" value="P:regulation of postsynaptic membrane neurotransmitter receptor levels"/>
    <property type="evidence" value="ECO:0007669"/>
    <property type="project" value="TreeGrafter"/>
</dbReference>
<dbReference type="FunFam" id="2.30.42.10:FF:000001">
    <property type="entry name" value="Disks large homolog 1 isoform 2"/>
    <property type="match status" value="1"/>
</dbReference>